<proteinExistence type="predicted"/>
<organism evidence="1 2">
    <name type="scientific">Rhizoctonia solani</name>
    <dbReference type="NCBI Taxonomy" id="456999"/>
    <lineage>
        <taxon>Eukaryota</taxon>
        <taxon>Fungi</taxon>
        <taxon>Dikarya</taxon>
        <taxon>Basidiomycota</taxon>
        <taxon>Agaricomycotina</taxon>
        <taxon>Agaricomycetes</taxon>
        <taxon>Cantharellales</taxon>
        <taxon>Ceratobasidiaceae</taxon>
        <taxon>Rhizoctonia</taxon>
    </lineage>
</organism>
<dbReference type="AlphaFoldDB" id="A0A8H2X3U6"/>
<protein>
    <recommendedName>
        <fullName evidence="3">F-box domain-containing protein</fullName>
    </recommendedName>
</protein>
<sequence>MIIPLELWRVIAYELQSRKDRQSLMNLCLTSVALDDNIRPILYNEVELPTVPKIALFCRPKVDFATKLGPCIQTLTIGGYQSYRQWHWVDVSYLTESLSLVLKCMPNLRNLTIAITAINFTECFGPLSIKPPFSLQKLVFMSTGTLTFYQFLKSQPSIKELHIGSRYTLGEFEFSDRLSQQPDLLPNLTSIAAPIIILKGAVPGRPISRVAIVAELLDWTDPGMTIIAPGTWEALLCGSRAAITTIGLYQSPHSADPWDQLVPALKQFGVYKTLRSVHIMEALEPPVTDLSKQEALSQRVEQMQILRGFDRLESVEFGEMPYLPSPMSDVTRWLGGMDNLAAWQAHVPSLKQVKMYGINIS</sequence>
<comment type="caution">
    <text evidence="1">The sequence shown here is derived from an EMBL/GenBank/DDBJ whole genome shotgun (WGS) entry which is preliminary data.</text>
</comment>
<evidence type="ECO:0000313" key="2">
    <source>
        <dbReference type="Proteomes" id="UP000663853"/>
    </source>
</evidence>
<accession>A0A8H2X3U6</accession>
<evidence type="ECO:0008006" key="3">
    <source>
        <dbReference type="Google" id="ProtNLM"/>
    </source>
</evidence>
<dbReference type="Proteomes" id="UP000663853">
    <property type="component" value="Unassembled WGS sequence"/>
</dbReference>
<name>A0A8H2X3U6_9AGAM</name>
<gene>
    <name evidence="1" type="ORF">RDB_LOCUS7170</name>
</gene>
<reference evidence="1" key="1">
    <citation type="submission" date="2021-01" db="EMBL/GenBank/DDBJ databases">
        <authorList>
            <person name="Kaushik A."/>
        </authorList>
    </citation>
    <scope>NUCLEOTIDE SEQUENCE</scope>
    <source>
        <strain evidence="1">AG6-10EEA</strain>
    </source>
</reference>
<evidence type="ECO:0000313" key="1">
    <source>
        <dbReference type="EMBL" id="CAE6416491.1"/>
    </source>
</evidence>
<dbReference type="EMBL" id="CAJMXA010000113">
    <property type="protein sequence ID" value="CAE6416491.1"/>
    <property type="molecule type" value="Genomic_DNA"/>
</dbReference>